<organism evidence="7 8">
    <name type="scientific">Exocentrus adspersus</name>
    <dbReference type="NCBI Taxonomy" id="1586481"/>
    <lineage>
        <taxon>Eukaryota</taxon>
        <taxon>Metazoa</taxon>
        <taxon>Ecdysozoa</taxon>
        <taxon>Arthropoda</taxon>
        <taxon>Hexapoda</taxon>
        <taxon>Insecta</taxon>
        <taxon>Pterygota</taxon>
        <taxon>Neoptera</taxon>
        <taxon>Endopterygota</taxon>
        <taxon>Coleoptera</taxon>
        <taxon>Polyphaga</taxon>
        <taxon>Cucujiformia</taxon>
        <taxon>Chrysomeloidea</taxon>
        <taxon>Cerambycidae</taxon>
        <taxon>Lamiinae</taxon>
        <taxon>Acanthocinini</taxon>
        <taxon>Exocentrus</taxon>
    </lineage>
</organism>
<keyword evidence="5" id="KW-0325">Glycoprotein</keyword>
<accession>A0AAV8WCV8</accession>
<dbReference type="GO" id="GO:0005549">
    <property type="term" value="F:odorant binding"/>
    <property type="evidence" value="ECO:0007669"/>
    <property type="project" value="InterPro"/>
</dbReference>
<dbReference type="EMBL" id="JANEYG010000003">
    <property type="protein sequence ID" value="KAJ8924162.1"/>
    <property type="molecule type" value="Genomic_DNA"/>
</dbReference>
<dbReference type="SMART" id="SM00708">
    <property type="entry name" value="PhBP"/>
    <property type="match status" value="1"/>
</dbReference>
<dbReference type="FunFam" id="1.10.238.20:FF:000001">
    <property type="entry name" value="General odorant-binding protein lush"/>
    <property type="match status" value="1"/>
</dbReference>
<dbReference type="AlphaFoldDB" id="A0AAV8WCV8"/>
<evidence type="ECO:0000256" key="5">
    <source>
        <dbReference type="ARBA" id="ARBA00023180"/>
    </source>
</evidence>
<name>A0AAV8WCV8_9CUCU</name>
<dbReference type="Proteomes" id="UP001159042">
    <property type="component" value="Unassembled WGS sequence"/>
</dbReference>
<comment type="similarity">
    <text evidence="2">Belongs to the PBP/GOBP family.</text>
</comment>
<dbReference type="PANTHER" id="PTHR11857">
    <property type="entry name" value="ODORANT BINDING PROTEIN-RELATED"/>
    <property type="match status" value="1"/>
</dbReference>
<dbReference type="PANTHER" id="PTHR11857:SF43">
    <property type="entry name" value="GEO07291P1-RELATED"/>
    <property type="match status" value="1"/>
</dbReference>
<evidence type="ECO:0000256" key="2">
    <source>
        <dbReference type="ARBA" id="ARBA00008098"/>
    </source>
</evidence>
<dbReference type="InterPro" id="IPR036728">
    <property type="entry name" value="PBP_GOBP_sf"/>
</dbReference>
<evidence type="ECO:0000313" key="7">
    <source>
        <dbReference type="EMBL" id="KAJ8924162.1"/>
    </source>
</evidence>
<comment type="subcellular location">
    <subcellularLocation>
        <location evidence="1">Secreted</location>
    </subcellularLocation>
</comment>
<sequence length="122" mass="13734">MPAVEITQEQKAKLDKYREECKQQSNVDVEILKKMREGVFTDDPKLKEFLLCVSKKAGFQNEAGEVQQDVIVEKLGHAMSDEEKAKKLIEKCGTQEGSPAGVVFKVVKCLYDSTPNHIVIIH</sequence>
<keyword evidence="4" id="KW-0732">Signal</keyword>
<evidence type="ECO:0000256" key="3">
    <source>
        <dbReference type="ARBA" id="ARBA00022525"/>
    </source>
</evidence>
<dbReference type="GO" id="GO:0007608">
    <property type="term" value="P:sensory perception of smell"/>
    <property type="evidence" value="ECO:0007669"/>
    <property type="project" value="TreeGrafter"/>
</dbReference>
<dbReference type="Gene3D" id="1.10.238.20">
    <property type="entry name" value="Pheromone/general odorant binding protein domain"/>
    <property type="match status" value="1"/>
</dbReference>
<dbReference type="CDD" id="cd23992">
    <property type="entry name" value="PBP_GOBP"/>
    <property type="match status" value="1"/>
</dbReference>
<evidence type="ECO:0000256" key="6">
    <source>
        <dbReference type="ARBA" id="ARBA00056866"/>
    </source>
</evidence>
<comment type="function">
    <text evidence="6">May be a carrier protein for lipids.</text>
</comment>
<protein>
    <submittedName>
        <fullName evidence="7">Uncharacterized protein</fullName>
    </submittedName>
</protein>
<keyword evidence="8" id="KW-1185">Reference proteome</keyword>
<evidence type="ECO:0000256" key="1">
    <source>
        <dbReference type="ARBA" id="ARBA00004613"/>
    </source>
</evidence>
<evidence type="ECO:0000256" key="4">
    <source>
        <dbReference type="ARBA" id="ARBA00022729"/>
    </source>
</evidence>
<proteinExistence type="inferred from homology"/>
<gene>
    <name evidence="7" type="ORF">NQ315_006946</name>
</gene>
<dbReference type="GO" id="GO:0005615">
    <property type="term" value="C:extracellular space"/>
    <property type="evidence" value="ECO:0007669"/>
    <property type="project" value="TreeGrafter"/>
</dbReference>
<dbReference type="InterPro" id="IPR006170">
    <property type="entry name" value="PBP/GOBP"/>
</dbReference>
<keyword evidence="3" id="KW-0964">Secreted</keyword>
<reference evidence="7 8" key="1">
    <citation type="journal article" date="2023" name="Insect Mol. Biol.">
        <title>Genome sequencing provides insights into the evolution of gene families encoding plant cell wall-degrading enzymes in longhorned beetles.</title>
        <authorList>
            <person name="Shin N.R."/>
            <person name="Okamura Y."/>
            <person name="Kirsch R."/>
            <person name="Pauchet Y."/>
        </authorList>
    </citation>
    <scope>NUCLEOTIDE SEQUENCE [LARGE SCALE GENOMIC DNA]</scope>
    <source>
        <strain evidence="7">EAD_L_NR</strain>
    </source>
</reference>
<evidence type="ECO:0000313" key="8">
    <source>
        <dbReference type="Proteomes" id="UP001159042"/>
    </source>
</evidence>
<comment type="caution">
    <text evidence="7">The sequence shown here is derived from an EMBL/GenBank/DDBJ whole genome shotgun (WGS) entry which is preliminary data.</text>
</comment>
<dbReference type="Pfam" id="PF01395">
    <property type="entry name" value="PBP_GOBP"/>
    <property type="match status" value="1"/>
</dbReference>
<dbReference type="SUPFAM" id="SSF47565">
    <property type="entry name" value="Insect pheromone/odorant-binding proteins"/>
    <property type="match status" value="1"/>
</dbReference>